<dbReference type="PANTHER" id="PTHR37984:SF5">
    <property type="entry name" value="PROTEIN NYNRIN-LIKE"/>
    <property type="match status" value="1"/>
</dbReference>
<protein>
    <recommendedName>
        <fullName evidence="2">Integrase catalytic domain-containing protein</fullName>
    </recommendedName>
</protein>
<dbReference type="InterPro" id="IPR001584">
    <property type="entry name" value="Integrase_cat-core"/>
</dbReference>
<comment type="caution">
    <text evidence="3">The sequence shown here is derived from an EMBL/GenBank/DDBJ whole genome shotgun (WGS) entry which is preliminary data.</text>
</comment>
<dbReference type="PROSITE" id="PS50994">
    <property type="entry name" value="INTEGRASE"/>
    <property type="match status" value="1"/>
</dbReference>
<reference evidence="3" key="1">
    <citation type="submission" date="2021-03" db="EMBL/GenBank/DDBJ databases">
        <title>Draft genome sequence of rust myrtle Austropuccinia psidii MF-1, a brazilian biotype.</title>
        <authorList>
            <person name="Quecine M.C."/>
            <person name="Pachon D.M.R."/>
            <person name="Bonatelli M.L."/>
            <person name="Correr F.H."/>
            <person name="Franceschini L.M."/>
            <person name="Leite T.F."/>
            <person name="Margarido G.R.A."/>
            <person name="Almeida C.A."/>
            <person name="Ferrarezi J.A."/>
            <person name="Labate C.A."/>
        </authorList>
    </citation>
    <scope>NUCLEOTIDE SEQUENCE</scope>
    <source>
        <strain evidence="3">MF-1</strain>
    </source>
</reference>
<accession>A0A9Q3Q516</accession>
<dbReference type="AlphaFoldDB" id="A0A9Q3Q516"/>
<dbReference type="OrthoDB" id="2273864at2759"/>
<dbReference type="SUPFAM" id="SSF53098">
    <property type="entry name" value="Ribonuclease H-like"/>
    <property type="match status" value="1"/>
</dbReference>
<dbReference type="GO" id="GO:0015074">
    <property type="term" value="P:DNA integration"/>
    <property type="evidence" value="ECO:0007669"/>
    <property type="project" value="InterPro"/>
</dbReference>
<sequence>MSKRDPRFTSELWTNLCRLFGRKVSFSPEYHAQTDGLAERMIETSEDMIGRFCAYGLELKDSDGFNCDWWTLIPVLKLEYKTSVHSSTGKTHSQLEK</sequence>
<dbReference type="InterPro" id="IPR012337">
    <property type="entry name" value="RNaseH-like_sf"/>
</dbReference>
<evidence type="ECO:0000256" key="1">
    <source>
        <dbReference type="ARBA" id="ARBA00022884"/>
    </source>
</evidence>
<keyword evidence="1" id="KW-0694">RNA-binding</keyword>
<dbReference type="GO" id="GO:0003723">
    <property type="term" value="F:RNA binding"/>
    <property type="evidence" value="ECO:0007669"/>
    <property type="project" value="UniProtKB-KW"/>
</dbReference>
<gene>
    <name evidence="3" type="ORF">O181_125259</name>
</gene>
<evidence type="ECO:0000259" key="2">
    <source>
        <dbReference type="PROSITE" id="PS50994"/>
    </source>
</evidence>
<dbReference type="InterPro" id="IPR036397">
    <property type="entry name" value="RNaseH_sf"/>
</dbReference>
<keyword evidence="4" id="KW-1185">Reference proteome</keyword>
<evidence type="ECO:0000313" key="3">
    <source>
        <dbReference type="EMBL" id="MBW0585544.1"/>
    </source>
</evidence>
<name>A0A9Q3Q516_9BASI</name>
<dbReference type="GO" id="GO:0005634">
    <property type="term" value="C:nucleus"/>
    <property type="evidence" value="ECO:0007669"/>
    <property type="project" value="UniProtKB-ARBA"/>
</dbReference>
<proteinExistence type="predicted"/>
<dbReference type="Proteomes" id="UP000765509">
    <property type="component" value="Unassembled WGS sequence"/>
</dbReference>
<feature type="domain" description="Integrase catalytic" evidence="2">
    <location>
        <begin position="1"/>
        <end position="97"/>
    </location>
</feature>
<dbReference type="PANTHER" id="PTHR37984">
    <property type="entry name" value="PROTEIN CBG26694"/>
    <property type="match status" value="1"/>
</dbReference>
<dbReference type="Gene3D" id="3.30.420.10">
    <property type="entry name" value="Ribonuclease H-like superfamily/Ribonuclease H"/>
    <property type="match status" value="1"/>
</dbReference>
<evidence type="ECO:0000313" key="4">
    <source>
        <dbReference type="Proteomes" id="UP000765509"/>
    </source>
</evidence>
<dbReference type="EMBL" id="AVOT02121220">
    <property type="protein sequence ID" value="MBW0585544.1"/>
    <property type="molecule type" value="Genomic_DNA"/>
</dbReference>
<dbReference type="InterPro" id="IPR050951">
    <property type="entry name" value="Retrovirus_Pol_polyprotein"/>
</dbReference>
<organism evidence="3 4">
    <name type="scientific">Austropuccinia psidii MF-1</name>
    <dbReference type="NCBI Taxonomy" id="1389203"/>
    <lineage>
        <taxon>Eukaryota</taxon>
        <taxon>Fungi</taxon>
        <taxon>Dikarya</taxon>
        <taxon>Basidiomycota</taxon>
        <taxon>Pucciniomycotina</taxon>
        <taxon>Pucciniomycetes</taxon>
        <taxon>Pucciniales</taxon>
        <taxon>Sphaerophragmiaceae</taxon>
        <taxon>Austropuccinia</taxon>
    </lineage>
</organism>